<evidence type="ECO:0000259" key="6">
    <source>
        <dbReference type="Pfam" id="PF04932"/>
    </source>
</evidence>
<reference evidence="7 8" key="1">
    <citation type="submission" date="2013-12" db="EMBL/GenBank/DDBJ databases">
        <authorList>
            <consortium name="DOE Joint Genome Institute"/>
            <person name="Smidt H."/>
            <person name="Huntemann M."/>
            <person name="Han J."/>
            <person name="Chen A."/>
            <person name="Kyrpides N."/>
            <person name="Mavromatis K."/>
            <person name="Markowitz V."/>
            <person name="Palaniappan K."/>
            <person name="Ivanova N."/>
            <person name="Schaumberg A."/>
            <person name="Pati A."/>
            <person name="Liolios K."/>
            <person name="Nordberg H.P."/>
            <person name="Cantor M.N."/>
            <person name="Hua S.X."/>
            <person name="Woyke T."/>
        </authorList>
    </citation>
    <scope>NUCLEOTIDE SEQUENCE [LARGE SCALE GENOMIC DNA]</scope>
    <source>
        <strain evidence="8">DSM 15288</strain>
    </source>
</reference>
<protein>
    <recommendedName>
        <fullName evidence="6">O-antigen ligase-related domain-containing protein</fullName>
    </recommendedName>
</protein>
<dbReference type="InterPro" id="IPR051533">
    <property type="entry name" value="WaaL-like"/>
</dbReference>
<evidence type="ECO:0000313" key="7">
    <source>
        <dbReference type="EMBL" id="AHF08687.1"/>
    </source>
</evidence>
<evidence type="ECO:0000313" key="8">
    <source>
        <dbReference type="Proteomes" id="UP000010847"/>
    </source>
</evidence>
<dbReference type="Pfam" id="PF04932">
    <property type="entry name" value="Wzy_C"/>
    <property type="match status" value="1"/>
</dbReference>
<dbReference type="PANTHER" id="PTHR37422:SF13">
    <property type="entry name" value="LIPOPOLYSACCHARIDE BIOSYNTHESIS PROTEIN PA4999-RELATED"/>
    <property type="match status" value="1"/>
</dbReference>
<dbReference type="STRING" id="871968.DESME_14480"/>
<keyword evidence="4 5" id="KW-0472">Membrane</keyword>
<dbReference type="KEGG" id="dmt:DESME_14480"/>
<accession>W0ED72</accession>
<dbReference type="AlphaFoldDB" id="W0ED72"/>
<proteinExistence type="predicted"/>
<dbReference type="Proteomes" id="UP000010847">
    <property type="component" value="Chromosome"/>
</dbReference>
<feature type="transmembrane region" description="Helical" evidence="5">
    <location>
        <begin position="186"/>
        <end position="209"/>
    </location>
</feature>
<feature type="transmembrane region" description="Helical" evidence="5">
    <location>
        <begin position="337"/>
        <end position="362"/>
    </location>
</feature>
<feature type="transmembrane region" description="Helical" evidence="5">
    <location>
        <begin position="52"/>
        <end position="72"/>
    </location>
</feature>
<feature type="domain" description="O-antigen ligase-related" evidence="6">
    <location>
        <begin position="215"/>
        <end position="352"/>
    </location>
</feature>
<dbReference type="RefSeq" id="WP_006718005.1">
    <property type="nucleotide sequence ID" value="NZ_CP007032.1"/>
</dbReference>
<organism evidence="7 8">
    <name type="scientific">Desulfitobacterium metallireducens DSM 15288</name>
    <dbReference type="NCBI Taxonomy" id="871968"/>
    <lineage>
        <taxon>Bacteria</taxon>
        <taxon>Bacillati</taxon>
        <taxon>Bacillota</taxon>
        <taxon>Clostridia</taxon>
        <taxon>Eubacteriales</taxon>
        <taxon>Desulfitobacteriaceae</taxon>
        <taxon>Desulfitobacterium</taxon>
    </lineage>
</organism>
<dbReference type="HOGENOM" id="CLU_620700_0_0_9"/>
<dbReference type="GO" id="GO:0016020">
    <property type="term" value="C:membrane"/>
    <property type="evidence" value="ECO:0007669"/>
    <property type="project" value="UniProtKB-SubCell"/>
</dbReference>
<comment type="subcellular location">
    <subcellularLocation>
        <location evidence="1">Membrane</location>
        <topology evidence="1">Multi-pass membrane protein</topology>
    </subcellularLocation>
</comment>
<keyword evidence="3 5" id="KW-1133">Transmembrane helix</keyword>
<feature type="transmembrane region" description="Helical" evidence="5">
    <location>
        <begin position="215"/>
        <end position="245"/>
    </location>
</feature>
<evidence type="ECO:0000256" key="5">
    <source>
        <dbReference type="SAM" id="Phobius"/>
    </source>
</evidence>
<feature type="transmembrane region" description="Helical" evidence="5">
    <location>
        <begin position="252"/>
        <end position="269"/>
    </location>
</feature>
<dbReference type="eggNOG" id="COG3307">
    <property type="taxonomic scope" value="Bacteria"/>
</dbReference>
<gene>
    <name evidence="7" type="ORF">DESME_14480</name>
</gene>
<name>W0ED72_9FIRM</name>
<evidence type="ECO:0000256" key="1">
    <source>
        <dbReference type="ARBA" id="ARBA00004141"/>
    </source>
</evidence>
<dbReference type="EMBL" id="CP007032">
    <property type="protein sequence ID" value="AHF08687.1"/>
    <property type="molecule type" value="Genomic_DNA"/>
</dbReference>
<feature type="transmembrane region" description="Helical" evidence="5">
    <location>
        <begin position="110"/>
        <end position="131"/>
    </location>
</feature>
<keyword evidence="2 5" id="KW-0812">Transmembrane</keyword>
<dbReference type="OrthoDB" id="9806320at2"/>
<evidence type="ECO:0000256" key="4">
    <source>
        <dbReference type="ARBA" id="ARBA00023136"/>
    </source>
</evidence>
<evidence type="ECO:0000256" key="2">
    <source>
        <dbReference type="ARBA" id="ARBA00022692"/>
    </source>
</evidence>
<keyword evidence="8" id="KW-1185">Reference proteome</keyword>
<dbReference type="InterPro" id="IPR007016">
    <property type="entry name" value="O-antigen_ligase-rel_domated"/>
</dbReference>
<sequence length="430" mass="47923">MDWIILGVTLLAILWGWKNPRYLLPLLILALPLEISREWFPHLSFLDKLGEFVGVIYFGRIFTLVVVAYFFVHARNSFLNLIKSPLFLSLMAYLIWGAVSALWSVDKMHTLVSVARLGLLWVLGAAVYDLVKRKEGVFWVPAAFATVSTALAGIGVVEMISHRFIWLSEIYQPIGRINATFVDANIYARFLMIGCLATIILMVTSFWSAKLVGGFALILQLLALLGTGSRTAWFAMMIVVIALAFLIPKRPLIITVFLGIGLAIVAVFLNPDLWARALELKQNFGAAITQRQYLITAGIEMFRGHPVRGVGLGGFQHVMLTQYAELIQNNVSLSHTALITTAAEMGIIGLGILGIFFVFLYERIPRAIKLQKFAQHHGISSESSHRVFFMVLAVTAIFLSAQGEGRFFEDPYFWVLVGYGAAIQDFEEVS</sequence>
<dbReference type="PANTHER" id="PTHR37422">
    <property type="entry name" value="TEICHURONIC ACID BIOSYNTHESIS PROTEIN TUAE"/>
    <property type="match status" value="1"/>
</dbReference>
<evidence type="ECO:0000256" key="3">
    <source>
        <dbReference type="ARBA" id="ARBA00022989"/>
    </source>
</evidence>
<feature type="transmembrane region" description="Helical" evidence="5">
    <location>
        <begin position="137"/>
        <end position="157"/>
    </location>
</feature>
<feature type="transmembrane region" description="Helical" evidence="5">
    <location>
        <begin position="84"/>
        <end position="103"/>
    </location>
</feature>